<dbReference type="InterPro" id="IPR003593">
    <property type="entry name" value="AAA+_ATPase"/>
</dbReference>
<evidence type="ECO:0000256" key="3">
    <source>
        <dbReference type="ARBA" id="ARBA00022741"/>
    </source>
</evidence>
<dbReference type="GO" id="GO:0015807">
    <property type="term" value="P:L-amino acid transport"/>
    <property type="evidence" value="ECO:0007669"/>
    <property type="project" value="TreeGrafter"/>
</dbReference>
<dbReference type="GO" id="GO:0005524">
    <property type="term" value="F:ATP binding"/>
    <property type="evidence" value="ECO:0007669"/>
    <property type="project" value="UniProtKB-KW"/>
</dbReference>
<keyword evidence="3" id="KW-0547">Nucleotide-binding</keyword>
<dbReference type="InterPro" id="IPR003439">
    <property type="entry name" value="ABC_transporter-like_ATP-bd"/>
</dbReference>
<keyword evidence="2" id="KW-0813">Transport</keyword>
<dbReference type="STRING" id="584708.Apau_0765"/>
<dbReference type="HOGENOM" id="CLU_000604_1_2_0"/>
<evidence type="ECO:0000256" key="2">
    <source>
        <dbReference type="ARBA" id="ARBA00022448"/>
    </source>
</evidence>
<dbReference type="AlphaFoldDB" id="E3CVD7"/>
<dbReference type="SMART" id="SM00382">
    <property type="entry name" value="AAA"/>
    <property type="match status" value="1"/>
</dbReference>
<evidence type="ECO:0000259" key="6">
    <source>
        <dbReference type="PROSITE" id="PS50893"/>
    </source>
</evidence>
<dbReference type="RefSeq" id="WP_006300360.1">
    <property type="nucleotide sequence ID" value="NZ_CM001022.1"/>
</dbReference>
<keyword evidence="4 7" id="KW-0067">ATP-binding</keyword>
<evidence type="ECO:0000256" key="4">
    <source>
        <dbReference type="ARBA" id="ARBA00022840"/>
    </source>
</evidence>
<dbReference type="GO" id="GO:0016887">
    <property type="term" value="F:ATP hydrolysis activity"/>
    <property type="evidence" value="ECO:0007669"/>
    <property type="project" value="InterPro"/>
</dbReference>
<comment type="similarity">
    <text evidence="1">Belongs to the ABC transporter superfamily.</text>
</comment>
<name>E3CVD7_9BACT</name>
<protein>
    <submittedName>
        <fullName evidence="7">Amino acid/amide ABC transporter ATP-binding protein 2, HAAT family</fullName>
    </submittedName>
</protein>
<gene>
    <name evidence="7" type="ORF">Apau_0765</name>
</gene>
<dbReference type="InterPro" id="IPR027417">
    <property type="entry name" value="P-loop_NTPase"/>
</dbReference>
<dbReference type="OrthoDB" id="2715at2"/>
<feature type="domain" description="ABC transporter" evidence="6">
    <location>
        <begin position="2"/>
        <end position="232"/>
    </location>
</feature>
<evidence type="ECO:0000256" key="5">
    <source>
        <dbReference type="ARBA" id="ARBA00022970"/>
    </source>
</evidence>
<evidence type="ECO:0000313" key="7">
    <source>
        <dbReference type="EMBL" id="EFQ23193.1"/>
    </source>
</evidence>
<dbReference type="Pfam" id="PF00005">
    <property type="entry name" value="ABC_tran"/>
    <property type="match status" value="1"/>
</dbReference>
<dbReference type="Proteomes" id="UP000005096">
    <property type="component" value="Chromosome"/>
</dbReference>
<sequence>MLSLRGLNVHYGKIHALRDLSLSVGEGEAVSVVGANGAGKSTLMWTLAGVLRPTSGEILFAGAPLPSRPHEVVRSGLALVPERRRLFAELSVEENLTMGGYLRRDAGLGEDRERMLELFPILRQRLAQTAGTLSGGEQQMLAIARALMGRPRMLLLDEPTLGLAPLMVDQVMETLDSVRRGGTPLLLVEQNAQRALELADRAYVLETGSVVREGPARDLLDDPVVRRAYLGDLA</sequence>
<accession>E3CVD7</accession>
<keyword evidence="8" id="KW-1185">Reference proteome</keyword>
<dbReference type="InterPro" id="IPR017871">
    <property type="entry name" value="ABC_transporter-like_CS"/>
</dbReference>
<dbReference type="SUPFAM" id="SSF52540">
    <property type="entry name" value="P-loop containing nucleoside triphosphate hydrolases"/>
    <property type="match status" value="1"/>
</dbReference>
<dbReference type="InterPro" id="IPR052156">
    <property type="entry name" value="BCAA_Transport_ATP-bd_LivF"/>
</dbReference>
<evidence type="ECO:0000256" key="1">
    <source>
        <dbReference type="ARBA" id="ARBA00005417"/>
    </source>
</evidence>
<keyword evidence="5" id="KW-0029">Amino-acid transport</keyword>
<proteinExistence type="inferred from homology"/>
<organism evidence="7 8">
    <name type="scientific">Aminomonas paucivorans DSM 12260</name>
    <dbReference type="NCBI Taxonomy" id="584708"/>
    <lineage>
        <taxon>Bacteria</taxon>
        <taxon>Thermotogati</taxon>
        <taxon>Synergistota</taxon>
        <taxon>Synergistia</taxon>
        <taxon>Synergistales</taxon>
        <taxon>Synergistaceae</taxon>
        <taxon>Aminomonas</taxon>
    </lineage>
</organism>
<dbReference type="PROSITE" id="PS50893">
    <property type="entry name" value="ABC_TRANSPORTER_2"/>
    <property type="match status" value="1"/>
</dbReference>
<dbReference type="CDD" id="cd03224">
    <property type="entry name" value="ABC_TM1139_LivF_branched"/>
    <property type="match status" value="1"/>
</dbReference>
<reference evidence="7 8" key="1">
    <citation type="journal article" date="2010" name="Stand. Genomic Sci.">
        <title>Non-contiguous finished genome sequence of Aminomonas paucivorans type strain (GLU-3).</title>
        <authorList>
            <person name="Pitluck S."/>
            <person name="Yasawong M."/>
            <person name="Held B."/>
            <person name="Lapidus A."/>
            <person name="Nolan M."/>
            <person name="Copeland A."/>
            <person name="Lucas S."/>
            <person name="Del Rio T.G."/>
            <person name="Tice H."/>
            <person name="Cheng J.F."/>
            <person name="Chertkov O."/>
            <person name="Goodwin L."/>
            <person name="Tapia R."/>
            <person name="Han C."/>
            <person name="Liolios K."/>
            <person name="Ivanova N."/>
            <person name="Mavromatis K."/>
            <person name="Ovchinnikova G."/>
            <person name="Pati A."/>
            <person name="Chen A."/>
            <person name="Palaniappan K."/>
            <person name="Land M."/>
            <person name="Hauser L."/>
            <person name="Chang Y.J."/>
            <person name="Jeffries C.D."/>
            <person name="Pukall R."/>
            <person name="Spring S."/>
            <person name="Rohde M."/>
            <person name="Sikorski J."/>
            <person name="Goker M."/>
            <person name="Woyke T."/>
            <person name="Bristow J."/>
            <person name="Eisen J.A."/>
            <person name="Markowitz V."/>
            <person name="Hugenholtz P."/>
            <person name="Kyrpides N.C."/>
            <person name="Klenk H.P."/>
        </authorList>
    </citation>
    <scope>NUCLEOTIDE SEQUENCE [LARGE SCALE GENOMIC DNA]</scope>
    <source>
        <strain evidence="7 8">DSM 12260</strain>
    </source>
</reference>
<dbReference type="PANTHER" id="PTHR43820:SF4">
    <property type="entry name" value="HIGH-AFFINITY BRANCHED-CHAIN AMINO ACID TRANSPORT ATP-BINDING PROTEIN LIVF"/>
    <property type="match status" value="1"/>
</dbReference>
<dbReference type="PROSITE" id="PS00211">
    <property type="entry name" value="ABC_TRANSPORTER_1"/>
    <property type="match status" value="1"/>
</dbReference>
<dbReference type="Gene3D" id="3.40.50.300">
    <property type="entry name" value="P-loop containing nucleotide triphosphate hydrolases"/>
    <property type="match status" value="1"/>
</dbReference>
<dbReference type="EMBL" id="CM001022">
    <property type="protein sequence ID" value="EFQ23193.1"/>
    <property type="molecule type" value="Genomic_DNA"/>
</dbReference>
<dbReference type="PANTHER" id="PTHR43820">
    <property type="entry name" value="HIGH-AFFINITY BRANCHED-CHAIN AMINO ACID TRANSPORT ATP-BINDING PROTEIN LIVF"/>
    <property type="match status" value="1"/>
</dbReference>
<dbReference type="GO" id="GO:0015658">
    <property type="term" value="F:branched-chain amino acid transmembrane transporter activity"/>
    <property type="evidence" value="ECO:0007669"/>
    <property type="project" value="TreeGrafter"/>
</dbReference>
<dbReference type="PaxDb" id="584708-Apau_0765"/>
<evidence type="ECO:0000313" key="8">
    <source>
        <dbReference type="Proteomes" id="UP000005096"/>
    </source>
</evidence>
<dbReference type="eggNOG" id="COG0410">
    <property type="taxonomic scope" value="Bacteria"/>
</dbReference>